<proteinExistence type="predicted"/>
<name>A0A427B3T5_ENSVE</name>
<organism evidence="1 2">
    <name type="scientific">Ensete ventricosum</name>
    <name type="common">Abyssinian banana</name>
    <name type="synonym">Musa ensete</name>
    <dbReference type="NCBI Taxonomy" id="4639"/>
    <lineage>
        <taxon>Eukaryota</taxon>
        <taxon>Viridiplantae</taxon>
        <taxon>Streptophyta</taxon>
        <taxon>Embryophyta</taxon>
        <taxon>Tracheophyta</taxon>
        <taxon>Spermatophyta</taxon>
        <taxon>Magnoliopsida</taxon>
        <taxon>Liliopsida</taxon>
        <taxon>Zingiberales</taxon>
        <taxon>Musaceae</taxon>
        <taxon>Ensete</taxon>
    </lineage>
</organism>
<accession>A0A427B3T5</accession>
<evidence type="ECO:0000313" key="2">
    <source>
        <dbReference type="Proteomes" id="UP000287651"/>
    </source>
</evidence>
<evidence type="ECO:0000313" key="1">
    <source>
        <dbReference type="EMBL" id="RRT83121.1"/>
    </source>
</evidence>
<sequence length="191" mass="21223">MWLSVGIEGRKVRKMAVGSRVVTLLRGSGLRLHIPNGVEEKEATVVRMAAVGGYYGGEGNNATGHGWGSGGRRWLAETRLRGCTEEGVARRQLWQGVGGCARVEQRPRRVWREDTATVVVEEERERWWSATEKRGRRGMVGGRGGWEKKEVAVVGCSACSGRWQGWSTTMKRTVMASRLCTIVRGRKARIL</sequence>
<protein>
    <submittedName>
        <fullName evidence="1">Uncharacterized protein</fullName>
    </submittedName>
</protein>
<comment type="caution">
    <text evidence="1">The sequence shown here is derived from an EMBL/GenBank/DDBJ whole genome shotgun (WGS) entry which is preliminary data.</text>
</comment>
<dbReference type="EMBL" id="AMZH03000558">
    <property type="protein sequence ID" value="RRT83121.1"/>
    <property type="molecule type" value="Genomic_DNA"/>
</dbReference>
<reference evidence="1 2" key="1">
    <citation type="journal article" date="2014" name="Agronomy (Basel)">
        <title>A Draft Genome Sequence for Ensete ventricosum, the Drought-Tolerant Tree Against Hunger.</title>
        <authorList>
            <person name="Harrison J."/>
            <person name="Moore K.A."/>
            <person name="Paszkiewicz K."/>
            <person name="Jones T."/>
            <person name="Grant M."/>
            <person name="Ambacheew D."/>
            <person name="Muzemil S."/>
            <person name="Studholme D.J."/>
        </authorList>
    </citation>
    <scope>NUCLEOTIDE SEQUENCE [LARGE SCALE GENOMIC DNA]</scope>
</reference>
<dbReference type="Proteomes" id="UP000287651">
    <property type="component" value="Unassembled WGS sequence"/>
</dbReference>
<gene>
    <name evidence="1" type="ORF">B296_00001782</name>
</gene>
<dbReference type="AlphaFoldDB" id="A0A427B3T5"/>